<evidence type="ECO:0000313" key="1">
    <source>
        <dbReference type="EMBL" id="KAK9900968.1"/>
    </source>
</evidence>
<organism evidence="1 2">
    <name type="scientific">Rubus argutus</name>
    <name type="common">Southern blackberry</name>
    <dbReference type="NCBI Taxonomy" id="59490"/>
    <lineage>
        <taxon>Eukaryota</taxon>
        <taxon>Viridiplantae</taxon>
        <taxon>Streptophyta</taxon>
        <taxon>Embryophyta</taxon>
        <taxon>Tracheophyta</taxon>
        <taxon>Spermatophyta</taxon>
        <taxon>Magnoliopsida</taxon>
        <taxon>eudicotyledons</taxon>
        <taxon>Gunneridae</taxon>
        <taxon>Pentapetalae</taxon>
        <taxon>rosids</taxon>
        <taxon>fabids</taxon>
        <taxon>Rosales</taxon>
        <taxon>Rosaceae</taxon>
        <taxon>Rosoideae</taxon>
        <taxon>Rosoideae incertae sedis</taxon>
        <taxon>Rubus</taxon>
    </lineage>
</organism>
<evidence type="ECO:0000313" key="2">
    <source>
        <dbReference type="Proteomes" id="UP001457282"/>
    </source>
</evidence>
<dbReference type="EMBL" id="JBEDUW010000348">
    <property type="protein sequence ID" value="KAK9900968.1"/>
    <property type="molecule type" value="Genomic_DNA"/>
</dbReference>
<accession>A0AAW1VJP1</accession>
<proteinExistence type="predicted"/>
<reference evidence="1 2" key="1">
    <citation type="journal article" date="2023" name="G3 (Bethesda)">
        <title>A chromosome-length genome assembly and annotation of blackberry (Rubus argutus, cv. 'Hillquist').</title>
        <authorList>
            <person name="Bruna T."/>
            <person name="Aryal R."/>
            <person name="Dudchenko O."/>
            <person name="Sargent D.J."/>
            <person name="Mead D."/>
            <person name="Buti M."/>
            <person name="Cavallini A."/>
            <person name="Hytonen T."/>
            <person name="Andres J."/>
            <person name="Pham M."/>
            <person name="Weisz D."/>
            <person name="Mascagni F."/>
            <person name="Usai G."/>
            <person name="Natali L."/>
            <person name="Bassil N."/>
            <person name="Fernandez G.E."/>
            <person name="Lomsadze A."/>
            <person name="Armour M."/>
            <person name="Olukolu B."/>
            <person name="Poorten T."/>
            <person name="Britton C."/>
            <person name="Davik J."/>
            <person name="Ashrafi H."/>
            <person name="Aiden E.L."/>
            <person name="Borodovsky M."/>
            <person name="Worthington M."/>
        </authorList>
    </citation>
    <scope>NUCLEOTIDE SEQUENCE [LARGE SCALE GENOMIC DNA]</scope>
    <source>
        <strain evidence="1">PI 553951</strain>
    </source>
</reference>
<dbReference type="AlphaFoldDB" id="A0AAW1VJP1"/>
<gene>
    <name evidence="1" type="ORF">M0R45_002368</name>
</gene>
<protein>
    <submittedName>
        <fullName evidence="1">Uncharacterized protein</fullName>
    </submittedName>
</protein>
<name>A0AAW1VJP1_RUBAR</name>
<keyword evidence="2" id="KW-1185">Reference proteome</keyword>
<comment type="caution">
    <text evidence="1">The sequence shown here is derived from an EMBL/GenBank/DDBJ whole genome shotgun (WGS) entry which is preliminary data.</text>
</comment>
<dbReference type="Proteomes" id="UP001457282">
    <property type="component" value="Unassembled WGS sequence"/>
</dbReference>
<sequence length="174" mass="18969">MVAASRLADGQSEAHGLCVAVGGLGGDDAGSSDEVRPWTGYGGIGLIGLLPWLMEVMRAESCDLVWASSTRDEVHGTGLWKSGSFEAEQIWVGDDLGCSRRGWAEQRARQQWHDERPAFKLNGCLGFVVDLSMVFMVNCFCGDCRPWWRFGDRGMAGDARVHSELMGAWPVLGC</sequence>